<reference evidence="2" key="2">
    <citation type="submission" date="2015-01" db="EMBL/GenBank/DDBJ databases">
        <title>Evolutionary Origins and Diversification of the Mycorrhizal Mutualists.</title>
        <authorList>
            <consortium name="DOE Joint Genome Institute"/>
            <consortium name="Mycorrhizal Genomics Consortium"/>
            <person name="Kohler A."/>
            <person name="Kuo A."/>
            <person name="Nagy L.G."/>
            <person name="Floudas D."/>
            <person name="Copeland A."/>
            <person name="Barry K.W."/>
            <person name="Cichocki N."/>
            <person name="Veneault-Fourrey C."/>
            <person name="LaButti K."/>
            <person name="Lindquist E.A."/>
            <person name="Lipzen A."/>
            <person name="Lundell T."/>
            <person name="Morin E."/>
            <person name="Murat C."/>
            <person name="Riley R."/>
            <person name="Ohm R."/>
            <person name="Sun H."/>
            <person name="Tunlid A."/>
            <person name="Henrissat B."/>
            <person name="Grigoriev I.V."/>
            <person name="Hibbett D.S."/>
            <person name="Martin F."/>
        </authorList>
    </citation>
    <scope>NUCLEOTIDE SEQUENCE [LARGE SCALE GENOMIC DNA]</scope>
    <source>
        <strain evidence="2">LaAM-08-1</strain>
    </source>
</reference>
<dbReference type="HOGENOM" id="CLU_2574243_0_0_1"/>
<accession>A0A0C9Y4H0</accession>
<name>A0A0C9Y4H0_9AGAR</name>
<protein>
    <submittedName>
        <fullName evidence="1">Uncharacterized protein</fullName>
    </submittedName>
</protein>
<dbReference type="AlphaFoldDB" id="A0A0C9Y4H0"/>
<dbReference type="EMBL" id="KN838585">
    <property type="protein sequence ID" value="KIK02983.1"/>
    <property type="molecule type" value="Genomic_DNA"/>
</dbReference>
<dbReference type="Proteomes" id="UP000054477">
    <property type="component" value="Unassembled WGS sequence"/>
</dbReference>
<reference evidence="1 2" key="1">
    <citation type="submission" date="2014-04" db="EMBL/GenBank/DDBJ databases">
        <authorList>
            <consortium name="DOE Joint Genome Institute"/>
            <person name="Kuo A."/>
            <person name="Kohler A."/>
            <person name="Nagy L.G."/>
            <person name="Floudas D."/>
            <person name="Copeland A."/>
            <person name="Barry K.W."/>
            <person name="Cichocki N."/>
            <person name="Veneault-Fourrey C."/>
            <person name="LaButti K."/>
            <person name="Lindquist E.A."/>
            <person name="Lipzen A."/>
            <person name="Lundell T."/>
            <person name="Morin E."/>
            <person name="Murat C."/>
            <person name="Sun H."/>
            <person name="Tunlid A."/>
            <person name="Henrissat B."/>
            <person name="Grigoriev I.V."/>
            <person name="Hibbett D.S."/>
            <person name="Martin F."/>
            <person name="Nordberg H.P."/>
            <person name="Cantor M.N."/>
            <person name="Hua S.X."/>
        </authorList>
    </citation>
    <scope>NUCLEOTIDE SEQUENCE [LARGE SCALE GENOMIC DNA]</scope>
    <source>
        <strain evidence="1 2">LaAM-08-1</strain>
    </source>
</reference>
<keyword evidence="2" id="KW-1185">Reference proteome</keyword>
<evidence type="ECO:0000313" key="2">
    <source>
        <dbReference type="Proteomes" id="UP000054477"/>
    </source>
</evidence>
<organism evidence="1 2">
    <name type="scientific">Laccaria amethystina LaAM-08-1</name>
    <dbReference type="NCBI Taxonomy" id="1095629"/>
    <lineage>
        <taxon>Eukaryota</taxon>
        <taxon>Fungi</taxon>
        <taxon>Dikarya</taxon>
        <taxon>Basidiomycota</taxon>
        <taxon>Agaricomycotina</taxon>
        <taxon>Agaricomycetes</taxon>
        <taxon>Agaricomycetidae</taxon>
        <taxon>Agaricales</taxon>
        <taxon>Agaricineae</taxon>
        <taxon>Hydnangiaceae</taxon>
        <taxon>Laccaria</taxon>
    </lineage>
</organism>
<gene>
    <name evidence="1" type="ORF">K443DRAFT_677142</name>
</gene>
<sequence length="81" mass="9208">MTLELRYLKIILVVRVEGIYPDCLKLPNPLGEGHEEHSAGMPRFPSSHPAYSLALLLQVSRGIAFQYELEYQVVKRLHTSS</sequence>
<proteinExistence type="predicted"/>
<evidence type="ECO:0000313" key="1">
    <source>
        <dbReference type="EMBL" id="KIK02983.1"/>
    </source>
</evidence>